<name>A0A5J5AF95_9ASTE</name>
<proteinExistence type="predicted"/>
<feature type="compositionally biased region" description="Basic and acidic residues" evidence="1">
    <location>
        <begin position="166"/>
        <end position="175"/>
    </location>
</feature>
<accession>A0A5J5AF95</accession>
<reference evidence="2 3" key="1">
    <citation type="submission" date="2019-09" db="EMBL/GenBank/DDBJ databases">
        <title>A chromosome-level genome assembly of the Chinese tupelo Nyssa sinensis.</title>
        <authorList>
            <person name="Yang X."/>
            <person name="Kang M."/>
            <person name="Yang Y."/>
            <person name="Xiong H."/>
            <person name="Wang M."/>
            <person name="Zhang Z."/>
            <person name="Wang Z."/>
            <person name="Wu H."/>
            <person name="Ma T."/>
            <person name="Liu J."/>
            <person name="Xi Z."/>
        </authorList>
    </citation>
    <scope>NUCLEOTIDE SEQUENCE [LARGE SCALE GENOMIC DNA]</scope>
    <source>
        <strain evidence="2">J267</strain>
        <tissue evidence="2">Leaf</tissue>
    </source>
</reference>
<keyword evidence="3" id="KW-1185">Reference proteome</keyword>
<organism evidence="2 3">
    <name type="scientific">Nyssa sinensis</name>
    <dbReference type="NCBI Taxonomy" id="561372"/>
    <lineage>
        <taxon>Eukaryota</taxon>
        <taxon>Viridiplantae</taxon>
        <taxon>Streptophyta</taxon>
        <taxon>Embryophyta</taxon>
        <taxon>Tracheophyta</taxon>
        <taxon>Spermatophyta</taxon>
        <taxon>Magnoliopsida</taxon>
        <taxon>eudicotyledons</taxon>
        <taxon>Gunneridae</taxon>
        <taxon>Pentapetalae</taxon>
        <taxon>asterids</taxon>
        <taxon>Cornales</taxon>
        <taxon>Nyssaceae</taxon>
        <taxon>Nyssa</taxon>
    </lineage>
</organism>
<feature type="compositionally biased region" description="Basic and acidic residues" evidence="1">
    <location>
        <begin position="99"/>
        <end position="128"/>
    </location>
</feature>
<dbReference type="EMBL" id="CM018045">
    <property type="protein sequence ID" value="KAA8528849.1"/>
    <property type="molecule type" value="Genomic_DNA"/>
</dbReference>
<evidence type="ECO:0000313" key="2">
    <source>
        <dbReference type="EMBL" id="KAA8528849.1"/>
    </source>
</evidence>
<evidence type="ECO:0000256" key="1">
    <source>
        <dbReference type="SAM" id="MobiDB-lite"/>
    </source>
</evidence>
<evidence type="ECO:0000313" key="3">
    <source>
        <dbReference type="Proteomes" id="UP000325577"/>
    </source>
</evidence>
<protein>
    <submittedName>
        <fullName evidence="2">Uncharacterized protein</fullName>
    </submittedName>
</protein>
<sequence>MTHQSLSKPAIAHSPSFSNSSPISKLIYYPNGCCYFSSSTLPTRSVTLRCESVDSKYKVESKPFPNKSDSPSSFAANDRASKTKPPYLGGMGPYTGRDPNVKKPEWLRQRAPQGERCESVDSKNKAESKPFPNKSDSPSSFAANDRASKTKLPYLGGMGPYTGRDPNVKKPEWLR</sequence>
<gene>
    <name evidence="2" type="ORF">F0562_036204</name>
</gene>
<feature type="region of interest" description="Disordered" evidence="1">
    <location>
        <begin position="56"/>
        <end position="175"/>
    </location>
</feature>
<dbReference type="OrthoDB" id="1636651at2759"/>
<dbReference type="AlphaFoldDB" id="A0A5J5AF95"/>
<dbReference type="Proteomes" id="UP000325577">
    <property type="component" value="Linkage Group LG21"/>
</dbReference>